<evidence type="ECO:0000313" key="2">
    <source>
        <dbReference type="Proteomes" id="UP001596306"/>
    </source>
</evidence>
<dbReference type="EMBL" id="JBHSTP010000001">
    <property type="protein sequence ID" value="MFC6355227.1"/>
    <property type="molecule type" value="Genomic_DNA"/>
</dbReference>
<evidence type="ECO:0000313" key="1">
    <source>
        <dbReference type="EMBL" id="MFC6355227.1"/>
    </source>
</evidence>
<organism evidence="1 2">
    <name type="scientific">Luethyella okanaganae</name>
    <dbReference type="NCBI Taxonomy" id="69372"/>
    <lineage>
        <taxon>Bacteria</taxon>
        <taxon>Bacillati</taxon>
        <taxon>Actinomycetota</taxon>
        <taxon>Actinomycetes</taxon>
        <taxon>Micrococcales</taxon>
        <taxon>Microbacteriaceae</taxon>
        <taxon>Luethyella</taxon>
    </lineage>
</organism>
<dbReference type="RefSeq" id="WP_386727744.1">
    <property type="nucleotide sequence ID" value="NZ_JBHSTP010000001.1"/>
</dbReference>
<sequence length="160" mass="17095">MTSSDDLRHKIPSLVATLTEAAWPTTEAESVAFLRRHGFVLSDNAPDKDGLTISGEMATPFSGVTGHWTICAGALESISIFACETAPTNRDQLSKAFVILDEEFCSLFGEAATDISLGDAPQSSWEIAGHTVSLDCHWNGDRIGVVQLAIEPTNSEARTA</sequence>
<reference evidence="2" key="1">
    <citation type="journal article" date="2019" name="Int. J. Syst. Evol. Microbiol.">
        <title>The Global Catalogue of Microorganisms (GCM) 10K type strain sequencing project: providing services to taxonomists for standard genome sequencing and annotation.</title>
        <authorList>
            <consortium name="The Broad Institute Genomics Platform"/>
            <consortium name="The Broad Institute Genome Sequencing Center for Infectious Disease"/>
            <person name="Wu L."/>
            <person name="Ma J."/>
        </authorList>
    </citation>
    <scope>NUCLEOTIDE SEQUENCE [LARGE SCALE GENOMIC DNA]</scope>
    <source>
        <strain evidence="2">CCUG 43304</strain>
    </source>
</reference>
<gene>
    <name evidence="1" type="ORF">ACFQB0_03770</name>
</gene>
<dbReference type="InterPro" id="IPR046268">
    <property type="entry name" value="DUF6301"/>
</dbReference>
<protein>
    <submittedName>
        <fullName evidence="1">DUF6301 family protein</fullName>
    </submittedName>
</protein>
<keyword evidence="2" id="KW-1185">Reference proteome</keyword>
<proteinExistence type="predicted"/>
<accession>A0ABW1VCP8</accession>
<dbReference type="Proteomes" id="UP001596306">
    <property type="component" value="Unassembled WGS sequence"/>
</dbReference>
<dbReference type="Pfam" id="PF19818">
    <property type="entry name" value="DUF6301"/>
    <property type="match status" value="1"/>
</dbReference>
<comment type="caution">
    <text evidence="1">The sequence shown here is derived from an EMBL/GenBank/DDBJ whole genome shotgun (WGS) entry which is preliminary data.</text>
</comment>
<name>A0ABW1VCP8_9MICO</name>